<dbReference type="EMBL" id="MCGT01000005">
    <property type="protein sequence ID" value="ORX59503.1"/>
    <property type="molecule type" value="Genomic_DNA"/>
</dbReference>
<dbReference type="AlphaFoldDB" id="A0A1X2GQY5"/>
<comment type="caution">
    <text evidence="2">The sequence shown here is derived from an EMBL/GenBank/DDBJ whole genome shotgun (WGS) entry which is preliminary data.</text>
</comment>
<proteinExistence type="predicted"/>
<feature type="compositionally biased region" description="Basic and acidic residues" evidence="1">
    <location>
        <begin position="39"/>
        <end position="53"/>
    </location>
</feature>
<protein>
    <submittedName>
        <fullName evidence="2">Uncharacterized protein</fullName>
    </submittedName>
</protein>
<organism evidence="2 3">
    <name type="scientific">Hesseltinella vesiculosa</name>
    <dbReference type="NCBI Taxonomy" id="101127"/>
    <lineage>
        <taxon>Eukaryota</taxon>
        <taxon>Fungi</taxon>
        <taxon>Fungi incertae sedis</taxon>
        <taxon>Mucoromycota</taxon>
        <taxon>Mucoromycotina</taxon>
        <taxon>Mucoromycetes</taxon>
        <taxon>Mucorales</taxon>
        <taxon>Cunninghamellaceae</taxon>
        <taxon>Hesseltinella</taxon>
    </lineage>
</organism>
<evidence type="ECO:0000313" key="3">
    <source>
        <dbReference type="Proteomes" id="UP000242146"/>
    </source>
</evidence>
<sequence>MDSQRAIVSNPASNVVETIPVNESNPSSEEDAPWQEIAPVKDSEEKKREEKQSPEPSDWPVVMQDQPLLSQPLEPPDWPVLTEDQPLSPQTLEQPDWPGNCPTPNLDEWPIDPNKTFDVDMDPADEDNGYQFNSNGSSQDVDQWSGWTTVEMGGEKKGVRM</sequence>
<feature type="compositionally biased region" description="Acidic residues" evidence="1">
    <location>
        <begin position="119"/>
        <end position="128"/>
    </location>
</feature>
<feature type="region of interest" description="Disordered" evidence="1">
    <location>
        <begin position="1"/>
        <end position="161"/>
    </location>
</feature>
<name>A0A1X2GQY5_9FUNG</name>
<accession>A0A1X2GQY5</accession>
<keyword evidence="3" id="KW-1185">Reference proteome</keyword>
<feature type="compositionally biased region" description="Polar residues" evidence="1">
    <location>
        <begin position="130"/>
        <end position="148"/>
    </location>
</feature>
<dbReference type="Proteomes" id="UP000242146">
    <property type="component" value="Unassembled WGS sequence"/>
</dbReference>
<evidence type="ECO:0000256" key="1">
    <source>
        <dbReference type="SAM" id="MobiDB-lite"/>
    </source>
</evidence>
<feature type="compositionally biased region" description="Polar residues" evidence="1">
    <location>
        <begin position="1"/>
        <end position="27"/>
    </location>
</feature>
<evidence type="ECO:0000313" key="2">
    <source>
        <dbReference type="EMBL" id="ORX59503.1"/>
    </source>
</evidence>
<reference evidence="2 3" key="1">
    <citation type="submission" date="2016-07" db="EMBL/GenBank/DDBJ databases">
        <title>Pervasive Adenine N6-methylation of Active Genes in Fungi.</title>
        <authorList>
            <consortium name="DOE Joint Genome Institute"/>
            <person name="Mondo S.J."/>
            <person name="Dannebaum R.O."/>
            <person name="Kuo R.C."/>
            <person name="Labutti K."/>
            <person name="Haridas S."/>
            <person name="Kuo A."/>
            <person name="Salamov A."/>
            <person name="Ahrendt S.R."/>
            <person name="Lipzen A."/>
            <person name="Sullivan W."/>
            <person name="Andreopoulos W.B."/>
            <person name="Clum A."/>
            <person name="Lindquist E."/>
            <person name="Daum C."/>
            <person name="Ramamoorthy G.K."/>
            <person name="Gryganskyi A."/>
            <person name="Culley D."/>
            <person name="Magnuson J.K."/>
            <person name="James T.Y."/>
            <person name="O'Malley M.A."/>
            <person name="Stajich J.E."/>
            <person name="Spatafora J.W."/>
            <person name="Visel A."/>
            <person name="Grigoriev I.V."/>
        </authorList>
    </citation>
    <scope>NUCLEOTIDE SEQUENCE [LARGE SCALE GENOMIC DNA]</scope>
    <source>
        <strain evidence="2 3">NRRL 3301</strain>
    </source>
</reference>
<gene>
    <name evidence="2" type="ORF">DM01DRAFT_1187198</name>
</gene>